<feature type="domain" description="Bacterial bifunctional deaminase-reductase C-terminal" evidence="1">
    <location>
        <begin position="21"/>
        <end position="108"/>
    </location>
</feature>
<dbReference type="PANTHER" id="PTHR38011">
    <property type="entry name" value="DIHYDROFOLATE REDUCTASE FAMILY PROTEIN (AFU_ORTHOLOGUE AFUA_8G06820)"/>
    <property type="match status" value="1"/>
</dbReference>
<protein>
    <submittedName>
        <fullName evidence="2">Dihydrofolate reductase</fullName>
        <ecNumber evidence="2">1.5.1.3</ecNumber>
    </submittedName>
</protein>
<evidence type="ECO:0000259" key="1">
    <source>
        <dbReference type="Pfam" id="PF01872"/>
    </source>
</evidence>
<dbReference type="GO" id="GO:0008703">
    <property type="term" value="F:5-amino-6-(5-phosphoribosylamino)uracil reductase activity"/>
    <property type="evidence" value="ECO:0007669"/>
    <property type="project" value="InterPro"/>
</dbReference>
<dbReference type="EC" id="1.5.1.3" evidence="2"/>
<organism evidence="2">
    <name type="scientific">uncultured Chloroflexia bacterium</name>
    <dbReference type="NCBI Taxonomy" id="1672391"/>
    <lineage>
        <taxon>Bacteria</taxon>
        <taxon>Bacillati</taxon>
        <taxon>Chloroflexota</taxon>
        <taxon>Chloroflexia</taxon>
        <taxon>environmental samples</taxon>
    </lineage>
</organism>
<sequence length="122" mass="13352">DTWPYSGKKVVVLSSKPSAVPPHLTDSVEWLSLPPQHLVERLASQGATHLYVDGGKTIQGFLNAGLINELIITRIPILIGTGIPLFGPLNHDVRLTHIATRQFENGFVQSRYRIADEVASST</sequence>
<feature type="non-terminal residue" evidence="2">
    <location>
        <position position="1"/>
    </location>
</feature>
<dbReference type="Gene3D" id="3.40.430.10">
    <property type="entry name" value="Dihydrofolate Reductase, subunit A"/>
    <property type="match status" value="1"/>
</dbReference>
<proteinExistence type="predicted"/>
<dbReference type="GO" id="GO:0004146">
    <property type="term" value="F:dihydrofolate reductase activity"/>
    <property type="evidence" value="ECO:0007669"/>
    <property type="project" value="UniProtKB-EC"/>
</dbReference>
<dbReference type="SUPFAM" id="SSF53597">
    <property type="entry name" value="Dihydrofolate reductase-like"/>
    <property type="match status" value="1"/>
</dbReference>
<dbReference type="PANTHER" id="PTHR38011:SF11">
    <property type="entry name" value="2,5-DIAMINO-6-RIBOSYLAMINO-4(3H)-PYRIMIDINONE 5'-PHOSPHATE REDUCTASE"/>
    <property type="match status" value="1"/>
</dbReference>
<dbReference type="InterPro" id="IPR024072">
    <property type="entry name" value="DHFR-like_dom_sf"/>
</dbReference>
<reference evidence="2" key="1">
    <citation type="submission" date="2020-02" db="EMBL/GenBank/DDBJ databases">
        <authorList>
            <person name="Meier V. D."/>
        </authorList>
    </citation>
    <scope>NUCLEOTIDE SEQUENCE</scope>
    <source>
        <strain evidence="2">AVDCRST_MAG93</strain>
    </source>
</reference>
<keyword evidence="2" id="KW-0560">Oxidoreductase</keyword>
<dbReference type="Pfam" id="PF01872">
    <property type="entry name" value="RibD_C"/>
    <property type="match status" value="1"/>
</dbReference>
<gene>
    <name evidence="2" type="ORF">AVDCRST_MAG93-978</name>
</gene>
<accession>A0A6J4HWN7</accession>
<dbReference type="InterPro" id="IPR050765">
    <property type="entry name" value="Riboflavin_Biosynth_HTPR"/>
</dbReference>
<dbReference type="GO" id="GO:0009231">
    <property type="term" value="P:riboflavin biosynthetic process"/>
    <property type="evidence" value="ECO:0007669"/>
    <property type="project" value="InterPro"/>
</dbReference>
<dbReference type="AlphaFoldDB" id="A0A6J4HWN7"/>
<dbReference type="EMBL" id="CADCTR010000323">
    <property type="protein sequence ID" value="CAA9233115.1"/>
    <property type="molecule type" value="Genomic_DNA"/>
</dbReference>
<dbReference type="InterPro" id="IPR002734">
    <property type="entry name" value="RibDG_C"/>
</dbReference>
<name>A0A6J4HWN7_9CHLR</name>
<evidence type="ECO:0000313" key="2">
    <source>
        <dbReference type="EMBL" id="CAA9233115.1"/>
    </source>
</evidence>